<dbReference type="EMBL" id="VLPL01000006">
    <property type="protein sequence ID" value="TSJ42022.1"/>
    <property type="molecule type" value="Genomic_DNA"/>
</dbReference>
<proteinExistence type="predicted"/>
<dbReference type="Gene3D" id="3.90.930.1">
    <property type="match status" value="1"/>
</dbReference>
<dbReference type="Proteomes" id="UP000316008">
    <property type="component" value="Unassembled WGS sequence"/>
</dbReference>
<evidence type="ECO:0000313" key="1">
    <source>
        <dbReference type="EMBL" id="TSJ42022.1"/>
    </source>
</evidence>
<dbReference type="SUPFAM" id="SSF82185">
    <property type="entry name" value="Histone H3 K4-specific methyltransferase SET7/9 N-terminal domain"/>
    <property type="match status" value="1"/>
</dbReference>
<sequence length="139" mass="15977">MKKILGLILIASISLTTSSCGEEKKAPKKETADDLVEIKNGIYTEYYPGRKAVKFKGPQDENSQRNGRWFFYDERGNELSMTEYVNGKKHGFIFVRYPSGAMRYTGEFNMDKEAGLWKFYKEDGSLISEKDYGNTEIIQ</sequence>
<comment type="caution">
    <text evidence="1">The sequence shown here is derived from an EMBL/GenBank/DDBJ whole genome shotgun (WGS) entry which is preliminary data.</text>
</comment>
<evidence type="ECO:0008006" key="3">
    <source>
        <dbReference type="Google" id="ProtNLM"/>
    </source>
</evidence>
<protein>
    <recommendedName>
        <fullName evidence="3">Toxin-antitoxin system YwqK family antitoxin</fullName>
    </recommendedName>
</protein>
<dbReference type="RefSeq" id="WP_144333653.1">
    <property type="nucleotide sequence ID" value="NZ_VLPL01000006.1"/>
</dbReference>
<evidence type="ECO:0000313" key="2">
    <source>
        <dbReference type="Proteomes" id="UP000316008"/>
    </source>
</evidence>
<gene>
    <name evidence="1" type="ORF">FO442_13100</name>
</gene>
<organism evidence="1 2">
    <name type="scientific">Fluviicola chungangensis</name>
    <dbReference type="NCBI Taxonomy" id="2597671"/>
    <lineage>
        <taxon>Bacteria</taxon>
        <taxon>Pseudomonadati</taxon>
        <taxon>Bacteroidota</taxon>
        <taxon>Flavobacteriia</taxon>
        <taxon>Flavobacteriales</taxon>
        <taxon>Crocinitomicaceae</taxon>
        <taxon>Fluviicola</taxon>
    </lineage>
</organism>
<accession>A0A556MQB3</accession>
<reference evidence="1 2" key="1">
    <citation type="submission" date="2019-07" db="EMBL/GenBank/DDBJ databases">
        <authorList>
            <person name="Huq M.A."/>
        </authorList>
    </citation>
    <scope>NUCLEOTIDE SEQUENCE [LARGE SCALE GENOMIC DNA]</scope>
    <source>
        <strain evidence="1 2">MAH-3</strain>
    </source>
</reference>
<dbReference type="PROSITE" id="PS51257">
    <property type="entry name" value="PROKAR_LIPOPROTEIN"/>
    <property type="match status" value="1"/>
</dbReference>
<dbReference type="OrthoDB" id="1467310at2"/>
<dbReference type="AlphaFoldDB" id="A0A556MQB3"/>
<name>A0A556MQB3_9FLAO</name>
<keyword evidence="2" id="KW-1185">Reference proteome</keyword>